<dbReference type="AlphaFoldDB" id="A0A1I1KZX6"/>
<dbReference type="OrthoDB" id="9780401at2"/>
<reference evidence="4" key="1">
    <citation type="submission" date="2016-10" db="EMBL/GenBank/DDBJ databases">
        <authorList>
            <person name="Varghese N."/>
            <person name="Submissions S."/>
        </authorList>
    </citation>
    <scope>NUCLEOTIDE SEQUENCE [LARGE SCALE GENOMIC DNA]</scope>
    <source>
        <strain evidence="4">DSM 23439</strain>
    </source>
</reference>
<dbReference type="Proteomes" id="UP000199046">
    <property type="component" value="Unassembled WGS sequence"/>
</dbReference>
<keyword evidence="4" id="KW-1185">Reference proteome</keyword>
<evidence type="ECO:0008006" key="5">
    <source>
        <dbReference type="Google" id="ProtNLM"/>
    </source>
</evidence>
<organism evidence="3 4">
    <name type="scientific">Kushneria avicenniae</name>
    <dbReference type="NCBI Taxonomy" id="402385"/>
    <lineage>
        <taxon>Bacteria</taxon>
        <taxon>Pseudomonadati</taxon>
        <taxon>Pseudomonadota</taxon>
        <taxon>Gammaproteobacteria</taxon>
        <taxon>Oceanospirillales</taxon>
        <taxon>Halomonadaceae</taxon>
        <taxon>Kushneria</taxon>
    </lineage>
</organism>
<proteinExistence type="predicted"/>
<dbReference type="RefSeq" id="WP_090134041.1">
    <property type="nucleotide sequence ID" value="NZ_FOLY01000004.1"/>
</dbReference>
<dbReference type="InterPro" id="IPR021342">
    <property type="entry name" value="DUF2959"/>
</dbReference>
<evidence type="ECO:0000313" key="4">
    <source>
        <dbReference type="Proteomes" id="UP000199046"/>
    </source>
</evidence>
<feature type="signal peptide" evidence="2">
    <location>
        <begin position="1"/>
        <end position="30"/>
    </location>
</feature>
<keyword evidence="2" id="KW-0732">Signal</keyword>
<name>A0A1I1KZX6_9GAMM</name>
<keyword evidence="1" id="KW-0175">Coiled coil</keyword>
<sequence length="224" mass="25422">MALSRHTRWKAGAPVAVLLAALTLSGRQSAYYDVMEQAGVHKRDILSDRVIAARDAQQKADEQFSSALERYQSVVTVPESRLLHAYSDLESDYERSQAAAERVSQRIDAIESVAQALFNEWEGELDQYQNQAYRRQSERELEQTRQRYGEMLDAMHRAEDTMPPVLTAMHDNVLFLKHNLNARAIGALKGEVSQLETQIATLRREMQASIERSNRFIDGMAPAN</sequence>
<accession>A0A1I1KZX6</accession>
<feature type="coiled-coil region" evidence="1">
    <location>
        <begin position="134"/>
        <end position="161"/>
    </location>
</feature>
<feature type="chain" id="PRO_5011767110" description="DUF2959 domain-containing protein" evidence="2">
    <location>
        <begin position="31"/>
        <end position="224"/>
    </location>
</feature>
<evidence type="ECO:0000256" key="2">
    <source>
        <dbReference type="SAM" id="SignalP"/>
    </source>
</evidence>
<feature type="coiled-coil region" evidence="1">
    <location>
        <begin position="185"/>
        <end position="212"/>
    </location>
</feature>
<evidence type="ECO:0000256" key="1">
    <source>
        <dbReference type="SAM" id="Coils"/>
    </source>
</evidence>
<dbReference type="Pfam" id="PF11172">
    <property type="entry name" value="DUF2959"/>
    <property type="match status" value="1"/>
</dbReference>
<gene>
    <name evidence="3" type="ORF">SAMN05421848_2290</name>
</gene>
<dbReference type="STRING" id="402385.SAMN05421848_2290"/>
<evidence type="ECO:0000313" key="3">
    <source>
        <dbReference type="EMBL" id="SFC66291.1"/>
    </source>
</evidence>
<dbReference type="EMBL" id="FOLY01000004">
    <property type="protein sequence ID" value="SFC66291.1"/>
    <property type="molecule type" value="Genomic_DNA"/>
</dbReference>
<protein>
    <recommendedName>
        <fullName evidence="5">DUF2959 domain-containing protein</fullName>
    </recommendedName>
</protein>